<dbReference type="PANTHER" id="PTHR31283:SF5">
    <property type="entry name" value="EKC_KEOPS COMPLEX SUBUNIT LAGE3"/>
    <property type="match status" value="1"/>
</dbReference>
<comment type="similarity">
    <text evidence="1">Belongs to the CTAG/PCC1 family.</text>
</comment>
<accession>A0A9P4J084</accession>
<gene>
    <name evidence="2" type="ORF">K461DRAFT_295155</name>
</gene>
<keyword evidence="3" id="KW-1185">Reference proteome</keyword>
<dbReference type="Pfam" id="PF09341">
    <property type="entry name" value="Pcc1"/>
    <property type="match status" value="1"/>
</dbReference>
<dbReference type="InterPro" id="IPR015419">
    <property type="entry name" value="CTAG/Pcc1"/>
</dbReference>
<protein>
    <submittedName>
        <fullName evidence="2">Pcc1-domain-containing protein</fullName>
    </submittedName>
</protein>
<sequence>MASVAADDDAFPCKLTIDIPLPTPRLASAVLRALSVDKELSPLVRRNFFLASAAGSAEQTVLRTRYSATTNRMLRVATNGFFESVSVALQVMQELDVDVLHEKGLEGLERVQGVEVGMEGETVAGG</sequence>
<reference evidence="2" key="1">
    <citation type="journal article" date="2020" name="Stud. Mycol.">
        <title>101 Dothideomycetes genomes: a test case for predicting lifestyles and emergence of pathogens.</title>
        <authorList>
            <person name="Haridas S."/>
            <person name="Albert R."/>
            <person name="Binder M."/>
            <person name="Bloem J."/>
            <person name="Labutti K."/>
            <person name="Salamov A."/>
            <person name="Andreopoulos B."/>
            <person name="Baker S."/>
            <person name="Barry K."/>
            <person name="Bills G."/>
            <person name="Bluhm B."/>
            <person name="Cannon C."/>
            <person name="Castanera R."/>
            <person name="Culley D."/>
            <person name="Daum C."/>
            <person name="Ezra D."/>
            <person name="Gonzalez J."/>
            <person name="Henrissat B."/>
            <person name="Kuo A."/>
            <person name="Liang C."/>
            <person name="Lipzen A."/>
            <person name="Lutzoni F."/>
            <person name="Magnuson J."/>
            <person name="Mondo S."/>
            <person name="Nolan M."/>
            <person name="Ohm R."/>
            <person name="Pangilinan J."/>
            <person name="Park H.-J."/>
            <person name="Ramirez L."/>
            <person name="Alfaro M."/>
            <person name="Sun H."/>
            <person name="Tritt A."/>
            <person name="Yoshinaga Y."/>
            <person name="Zwiers L.-H."/>
            <person name="Turgeon B."/>
            <person name="Goodwin S."/>
            <person name="Spatafora J."/>
            <person name="Crous P."/>
            <person name="Grigoriev I."/>
        </authorList>
    </citation>
    <scope>NUCLEOTIDE SEQUENCE</scope>
    <source>
        <strain evidence="2">CBS 260.36</strain>
    </source>
</reference>
<dbReference type="PANTHER" id="PTHR31283">
    <property type="entry name" value="EKC/KEOPS COMPLEX SUBUNIT PCC1 FAMILY MEMBER"/>
    <property type="match status" value="1"/>
</dbReference>
<dbReference type="Gene3D" id="3.30.310.50">
    <property type="entry name" value="Alpha-D-phosphohexomutase, C-terminal domain"/>
    <property type="match status" value="1"/>
</dbReference>
<dbReference type="EMBL" id="ML996088">
    <property type="protein sequence ID" value="KAF2151067.1"/>
    <property type="molecule type" value="Genomic_DNA"/>
</dbReference>
<comment type="caution">
    <text evidence="2">The sequence shown here is derived from an EMBL/GenBank/DDBJ whole genome shotgun (WGS) entry which is preliminary data.</text>
</comment>
<evidence type="ECO:0000313" key="3">
    <source>
        <dbReference type="Proteomes" id="UP000799439"/>
    </source>
</evidence>
<dbReference type="GO" id="GO:0000408">
    <property type="term" value="C:EKC/KEOPS complex"/>
    <property type="evidence" value="ECO:0007669"/>
    <property type="project" value="TreeGrafter"/>
</dbReference>
<name>A0A9P4J084_9PEZI</name>
<dbReference type="GO" id="GO:0070525">
    <property type="term" value="P:tRNA threonylcarbamoyladenosine metabolic process"/>
    <property type="evidence" value="ECO:0007669"/>
    <property type="project" value="TreeGrafter"/>
</dbReference>
<dbReference type="Proteomes" id="UP000799439">
    <property type="component" value="Unassembled WGS sequence"/>
</dbReference>
<proteinExistence type="inferred from homology"/>
<dbReference type="AlphaFoldDB" id="A0A9P4J084"/>
<evidence type="ECO:0000256" key="1">
    <source>
        <dbReference type="ARBA" id="ARBA00007073"/>
    </source>
</evidence>
<dbReference type="FunFam" id="3.30.310.50:FF:000011">
    <property type="entry name" value="Transcription factor Pcc1"/>
    <property type="match status" value="1"/>
</dbReference>
<evidence type="ECO:0000313" key="2">
    <source>
        <dbReference type="EMBL" id="KAF2151067.1"/>
    </source>
</evidence>
<organism evidence="2 3">
    <name type="scientific">Myriangium duriaei CBS 260.36</name>
    <dbReference type="NCBI Taxonomy" id="1168546"/>
    <lineage>
        <taxon>Eukaryota</taxon>
        <taxon>Fungi</taxon>
        <taxon>Dikarya</taxon>
        <taxon>Ascomycota</taxon>
        <taxon>Pezizomycotina</taxon>
        <taxon>Dothideomycetes</taxon>
        <taxon>Dothideomycetidae</taxon>
        <taxon>Myriangiales</taxon>
        <taxon>Myriangiaceae</taxon>
        <taxon>Myriangium</taxon>
    </lineage>
</organism>
<dbReference type="OrthoDB" id="10025739at2759"/>